<evidence type="ECO:0000259" key="2">
    <source>
        <dbReference type="Pfam" id="PF00892"/>
    </source>
</evidence>
<dbReference type="Pfam" id="PF00892">
    <property type="entry name" value="EamA"/>
    <property type="match status" value="1"/>
</dbReference>
<dbReference type="AlphaFoldDB" id="X0UJF4"/>
<gene>
    <name evidence="3" type="ORF">S01H1_36598</name>
</gene>
<dbReference type="Gene3D" id="1.10.3730.20">
    <property type="match status" value="1"/>
</dbReference>
<feature type="transmembrane region" description="Helical" evidence="1">
    <location>
        <begin position="40"/>
        <end position="62"/>
    </location>
</feature>
<dbReference type="SUPFAM" id="SSF103481">
    <property type="entry name" value="Multidrug resistance efflux transporter EmrE"/>
    <property type="match status" value="1"/>
</dbReference>
<evidence type="ECO:0000313" key="3">
    <source>
        <dbReference type="EMBL" id="GAG05750.1"/>
    </source>
</evidence>
<comment type="caution">
    <text evidence="3">The sequence shown here is derived from an EMBL/GenBank/DDBJ whole genome shotgun (WGS) entry which is preliminary data.</text>
</comment>
<keyword evidence="1" id="KW-0472">Membrane</keyword>
<keyword evidence="1" id="KW-0812">Transmembrane</keyword>
<feature type="transmembrane region" description="Helical" evidence="1">
    <location>
        <begin position="69"/>
        <end position="85"/>
    </location>
</feature>
<keyword evidence="1" id="KW-1133">Transmembrane helix</keyword>
<proteinExistence type="predicted"/>
<dbReference type="InterPro" id="IPR037185">
    <property type="entry name" value="EmrE-like"/>
</dbReference>
<dbReference type="EMBL" id="BARS01022938">
    <property type="protein sequence ID" value="GAG05750.1"/>
    <property type="molecule type" value="Genomic_DNA"/>
</dbReference>
<sequence length="86" mass="9234">RIKDVFRVDAKTIIIFSATGLLAGLLGMVTYFYALKKGATSQIVPIAAAYPLVSAVLSVIILKESVTPLRILGTILIVTGIWFVRG</sequence>
<feature type="transmembrane region" description="Helical" evidence="1">
    <location>
        <begin position="12"/>
        <end position="34"/>
    </location>
</feature>
<accession>X0UJF4</accession>
<feature type="domain" description="EamA" evidence="2">
    <location>
        <begin position="11"/>
        <end position="84"/>
    </location>
</feature>
<reference evidence="3" key="1">
    <citation type="journal article" date="2014" name="Front. Microbiol.">
        <title>High frequency of phylogenetically diverse reductive dehalogenase-homologous genes in deep subseafloor sedimentary metagenomes.</title>
        <authorList>
            <person name="Kawai M."/>
            <person name="Futagami T."/>
            <person name="Toyoda A."/>
            <person name="Takaki Y."/>
            <person name="Nishi S."/>
            <person name="Hori S."/>
            <person name="Arai W."/>
            <person name="Tsubouchi T."/>
            <person name="Morono Y."/>
            <person name="Uchiyama I."/>
            <person name="Ito T."/>
            <person name="Fujiyama A."/>
            <person name="Inagaki F."/>
            <person name="Takami H."/>
        </authorList>
    </citation>
    <scope>NUCLEOTIDE SEQUENCE</scope>
    <source>
        <strain evidence="3">Expedition CK06-06</strain>
    </source>
</reference>
<name>X0UJF4_9ZZZZ</name>
<dbReference type="GO" id="GO:0016020">
    <property type="term" value="C:membrane"/>
    <property type="evidence" value="ECO:0007669"/>
    <property type="project" value="InterPro"/>
</dbReference>
<evidence type="ECO:0000256" key="1">
    <source>
        <dbReference type="SAM" id="Phobius"/>
    </source>
</evidence>
<organism evidence="3">
    <name type="scientific">marine sediment metagenome</name>
    <dbReference type="NCBI Taxonomy" id="412755"/>
    <lineage>
        <taxon>unclassified sequences</taxon>
        <taxon>metagenomes</taxon>
        <taxon>ecological metagenomes</taxon>
    </lineage>
</organism>
<dbReference type="InterPro" id="IPR000620">
    <property type="entry name" value="EamA_dom"/>
</dbReference>
<feature type="non-terminal residue" evidence="3">
    <location>
        <position position="1"/>
    </location>
</feature>
<protein>
    <recommendedName>
        <fullName evidence="2">EamA domain-containing protein</fullName>
    </recommendedName>
</protein>